<feature type="transmembrane region" description="Helical" evidence="1">
    <location>
        <begin position="20"/>
        <end position="45"/>
    </location>
</feature>
<feature type="transmembrane region" description="Helical" evidence="1">
    <location>
        <begin position="52"/>
        <end position="75"/>
    </location>
</feature>
<evidence type="ECO:0000256" key="1">
    <source>
        <dbReference type="SAM" id="Phobius"/>
    </source>
</evidence>
<accession>A0A1X7AEK5</accession>
<protein>
    <recommendedName>
        <fullName evidence="4">Superinfection immunity protein</fullName>
    </recommendedName>
</protein>
<name>A0A1X7AEK5_9GAMM</name>
<sequence length="91" mass="10272">MDFDITNLINEYMTELESMPLPVLLIIIAVSIVFVFIPSLLALLFNRRHFKLILAANIPAAFSTVAWFGLIVWAVTGKVWERKPKQAAPES</sequence>
<evidence type="ECO:0000313" key="2">
    <source>
        <dbReference type="EMBL" id="SMA34786.1"/>
    </source>
</evidence>
<keyword evidence="1" id="KW-1133">Transmembrane helix</keyword>
<keyword evidence="1" id="KW-0812">Transmembrane</keyword>
<evidence type="ECO:0008006" key="4">
    <source>
        <dbReference type="Google" id="ProtNLM"/>
    </source>
</evidence>
<dbReference type="Pfam" id="PF14373">
    <property type="entry name" value="Imm_superinfect"/>
    <property type="match status" value="1"/>
</dbReference>
<keyword evidence="1" id="KW-0472">Membrane</keyword>
<reference evidence="2 3" key="1">
    <citation type="submission" date="2017-03" db="EMBL/GenBank/DDBJ databases">
        <authorList>
            <person name="Afonso C.L."/>
            <person name="Miller P.J."/>
            <person name="Scott M.A."/>
            <person name="Spackman E."/>
            <person name="Goraichik I."/>
            <person name="Dimitrov K.M."/>
            <person name="Suarez D.L."/>
            <person name="Swayne D.E."/>
        </authorList>
    </citation>
    <scope>NUCLEOTIDE SEQUENCE [LARGE SCALE GENOMIC DNA]</scope>
    <source>
        <strain evidence="2">SB41UT1</strain>
    </source>
</reference>
<dbReference type="RefSeq" id="WP_207626539.1">
    <property type="nucleotide sequence ID" value="NZ_CBCSCN010000004.1"/>
</dbReference>
<keyword evidence="3" id="KW-1185">Reference proteome</keyword>
<organism evidence="2 3">
    <name type="scientific">Parendozoicomonas haliclonae</name>
    <dbReference type="NCBI Taxonomy" id="1960125"/>
    <lineage>
        <taxon>Bacteria</taxon>
        <taxon>Pseudomonadati</taxon>
        <taxon>Pseudomonadota</taxon>
        <taxon>Gammaproteobacteria</taxon>
        <taxon>Oceanospirillales</taxon>
        <taxon>Endozoicomonadaceae</taxon>
        <taxon>Parendozoicomonas</taxon>
    </lineage>
</organism>
<dbReference type="AlphaFoldDB" id="A0A1X7AEK5"/>
<gene>
    <name evidence="2" type="ORF">EHSB41UT_00450</name>
</gene>
<dbReference type="Proteomes" id="UP000196573">
    <property type="component" value="Unassembled WGS sequence"/>
</dbReference>
<evidence type="ECO:0000313" key="3">
    <source>
        <dbReference type="Proteomes" id="UP000196573"/>
    </source>
</evidence>
<proteinExistence type="predicted"/>
<dbReference type="EMBL" id="FWPT01000001">
    <property type="protein sequence ID" value="SMA34786.1"/>
    <property type="molecule type" value="Genomic_DNA"/>
</dbReference>
<dbReference type="InterPro" id="IPR016410">
    <property type="entry name" value="Phage_imm"/>
</dbReference>